<dbReference type="AlphaFoldDB" id="A0A7T0BXB5"/>
<feature type="transmembrane region" description="Helical" evidence="3">
    <location>
        <begin position="223"/>
        <end position="241"/>
    </location>
</feature>
<feature type="domain" description="J" evidence="4">
    <location>
        <begin position="5"/>
        <end position="71"/>
    </location>
</feature>
<organism evidence="5 6">
    <name type="scientific">Candidatus Nitronauta litoralis</name>
    <dbReference type="NCBI Taxonomy" id="2705533"/>
    <lineage>
        <taxon>Bacteria</taxon>
        <taxon>Pseudomonadati</taxon>
        <taxon>Nitrospinota/Tectimicrobiota group</taxon>
        <taxon>Nitrospinota</taxon>
        <taxon>Nitrospinia</taxon>
        <taxon>Nitrospinales</taxon>
        <taxon>Nitrospinaceae</taxon>
        <taxon>Candidatus Nitronauta</taxon>
    </lineage>
</organism>
<dbReference type="KEGG" id="nli:G3M70_12420"/>
<protein>
    <submittedName>
        <fullName evidence="5">DnaJ domain-containing protein</fullName>
    </submittedName>
</protein>
<evidence type="ECO:0000313" key="5">
    <source>
        <dbReference type="EMBL" id="QPJ62634.1"/>
    </source>
</evidence>
<dbReference type="InterPro" id="IPR036869">
    <property type="entry name" value="J_dom_sf"/>
</dbReference>
<dbReference type="InterPro" id="IPR001623">
    <property type="entry name" value="DnaJ_domain"/>
</dbReference>
<dbReference type="PROSITE" id="PS50076">
    <property type="entry name" value="DNAJ_2"/>
    <property type="match status" value="1"/>
</dbReference>
<keyword evidence="1" id="KW-0143">Chaperone</keyword>
<keyword evidence="3" id="KW-0472">Membrane</keyword>
<dbReference type="SUPFAM" id="SSF46565">
    <property type="entry name" value="Chaperone J-domain"/>
    <property type="match status" value="1"/>
</dbReference>
<name>A0A7T0BXB5_9BACT</name>
<dbReference type="CDD" id="cd06257">
    <property type="entry name" value="DnaJ"/>
    <property type="match status" value="1"/>
</dbReference>
<feature type="region of interest" description="Disordered" evidence="2">
    <location>
        <begin position="250"/>
        <end position="269"/>
    </location>
</feature>
<dbReference type="Gene3D" id="1.10.287.110">
    <property type="entry name" value="DnaJ domain"/>
    <property type="match status" value="1"/>
</dbReference>
<dbReference type="Proteomes" id="UP000594688">
    <property type="component" value="Chromosome"/>
</dbReference>
<evidence type="ECO:0000256" key="1">
    <source>
        <dbReference type="ARBA" id="ARBA00023186"/>
    </source>
</evidence>
<reference evidence="5 6" key="1">
    <citation type="submission" date="2020-02" db="EMBL/GenBank/DDBJ databases">
        <title>Genomic and physiological characterization of two novel Nitrospinaceae genera.</title>
        <authorList>
            <person name="Mueller A.J."/>
            <person name="Jung M.-Y."/>
            <person name="Strachan C.R."/>
            <person name="Herbold C.W."/>
            <person name="Kirkegaard R.H."/>
            <person name="Daims H."/>
        </authorList>
    </citation>
    <scope>NUCLEOTIDE SEQUENCE [LARGE SCALE GENOMIC DNA]</scope>
    <source>
        <strain evidence="5">EB</strain>
    </source>
</reference>
<evidence type="ECO:0000313" key="6">
    <source>
        <dbReference type="Proteomes" id="UP000594688"/>
    </source>
</evidence>
<dbReference type="PANTHER" id="PTHR44145:SF3">
    <property type="entry name" value="DNAJ HOMOLOG SUBFAMILY A MEMBER 3, MITOCHONDRIAL"/>
    <property type="match status" value="1"/>
</dbReference>
<gene>
    <name evidence="5" type="ORF">G3M70_12420</name>
</gene>
<sequence length="269" mass="31022">MTEKNHYQVLGVSPTAGYLEIKKAYRSLAKKLHPDRIPDPTEADQTRFAEVAQAYKVLSNLNLRRAYDATLNPPGQQPPPPYGNFYQRHYSGYPYFHWDFVTPHLHSFFVGSNTGGIPKEERNQKLLFNYKTLIISILGALFFFKFFTSLDGVVTKKNIEERFFNNISYTLVLKTEENKTSVKRVKMELYDRVNIDDKIQKPMFSITYRINEEEIPGPSIERIFMQIALIYAFITGGLFLLEMGGRKQFPTDPESGYHGKESDNGPDKP</sequence>
<evidence type="ECO:0000256" key="3">
    <source>
        <dbReference type="SAM" id="Phobius"/>
    </source>
</evidence>
<dbReference type="EMBL" id="CP048685">
    <property type="protein sequence ID" value="QPJ62634.1"/>
    <property type="molecule type" value="Genomic_DNA"/>
</dbReference>
<feature type="compositionally biased region" description="Basic and acidic residues" evidence="2">
    <location>
        <begin position="255"/>
        <end position="269"/>
    </location>
</feature>
<dbReference type="Pfam" id="PF24315">
    <property type="entry name" value="DUF7489"/>
    <property type="match status" value="1"/>
</dbReference>
<dbReference type="InterPro" id="IPR055912">
    <property type="entry name" value="DUF7489"/>
</dbReference>
<dbReference type="SMART" id="SM00271">
    <property type="entry name" value="DnaJ"/>
    <property type="match status" value="1"/>
</dbReference>
<accession>A0A7T0BXB5</accession>
<evidence type="ECO:0000259" key="4">
    <source>
        <dbReference type="PROSITE" id="PS50076"/>
    </source>
</evidence>
<keyword evidence="3" id="KW-1133">Transmembrane helix</keyword>
<dbReference type="PANTHER" id="PTHR44145">
    <property type="entry name" value="DNAJ HOMOLOG SUBFAMILY A MEMBER 3, MITOCHONDRIAL"/>
    <property type="match status" value="1"/>
</dbReference>
<feature type="transmembrane region" description="Helical" evidence="3">
    <location>
        <begin position="128"/>
        <end position="147"/>
    </location>
</feature>
<proteinExistence type="predicted"/>
<dbReference type="InterPro" id="IPR051938">
    <property type="entry name" value="Apopto_cytoskel_mod"/>
</dbReference>
<keyword evidence="3" id="KW-0812">Transmembrane</keyword>
<dbReference type="PRINTS" id="PR00625">
    <property type="entry name" value="JDOMAIN"/>
</dbReference>
<dbReference type="Pfam" id="PF00226">
    <property type="entry name" value="DnaJ"/>
    <property type="match status" value="1"/>
</dbReference>
<evidence type="ECO:0000256" key="2">
    <source>
        <dbReference type="SAM" id="MobiDB-lite"/>
    </source>
</evidence>